<evidence type="ECO:0000313" key="3">
    <source>
        <dbReference type="EMBL" id="AFK43168.1"/>
    </source>
</evidence>
<evidence type="ECO:0000256" key="1">
    <source>
        <dbReference type="SAM" id="MobiDB-lite"/>
    </source>
</evidence>
<feature type="compositionally biased region" description="Basic residues" evidence="1">
    <location>
        <begin position="57"/>
        <end position="80"/>
    </location>
</feature>
<proteinExistence type="evidence at transcript level"/>
<protein>
    <recommendedName>
        <fullName evidence="4">Transmembrane protein</fullName>
    </recommendedName>
</protein>
<feature type="region of interest" description="Disordered" evidence="1">
    <location>
        <begin position="48"/>
        <end position="80"/>
    </location>
</feature>
<name>I3SSC6_MEDTR</name>
<dbReference type="AlphaFoldDB" id="I3SSC6"/>
<reference evidence="3" key="1">
    <citation type="submission" date="2012-05" db="EMBL/GenBank/DDBJ databases">
        <authorList>
            <person name="Krishnakumar V."/>
            <person name="Cheung F."/>
            <person name="Xiao Y."/>
            <person name="Chan A."/>
            <person name="Moskal W.A."/>
            <person name="Town C.D."/>
        </authorList>
    </citation>
    <scope>NUCLEOTIDE SEQUENCE</scope>
</reference>
<dbReference type="EMBL" id="BT143374">
    <property type="protein sequence ID" value="AFK43168.1"/>
    <property type="molecule type" value="mRNA"/>
</dbReference>
<evidence type="ECO:0008006" key="4">
    <source>
        <dbReference type="Google" id="ProtNLM"/>
    </source>
</evidence>
<keyword evidence="2" id="KW-0732">Signal</keyword>
<feature type="signal peptide" evidence="2">
    <location>
        <begin position="1"/>
        <end position="16"/>
    </location>
</feature>
<evidence type="ECO:0000256" key="2">
    <source>
        <dbReference type="SAM" id="SignalP"/>
    </source>
</evidence>
<organism evidence="3">
    <name type="scientific">Medicago truncatula</name>
    <name type="common">Barrel medic</name>
    <name type="synonym">Medicago tribuloides</name>
    <dbReference type="NCBI Taxonomy" id="3880"/>
    <lineage>
        <taxon>Eukaryota</taxon>
        <taxon>Viridiplantae</taxon>
        <taxon>Streptophyta</taxon>
        <taxon>Embryophyta</taxon>
        <taxon>Tracheophyta</taxon>
        <taxon>Spermatophyta</taxon>
        <taxon>Magnoliopsida</taxon>
        <taxon>eudicotyledons</taxon>
        <taxon>Gunneridae</taxon>
        <taxon>Pentapetalae</taxon>
        <taxon>rosids</taxon>
        <taxon>fabids</taxon>
        <taxon>Fabales</taxon>
        <taxon>Fabaceae</taxon>
        <taxon>Papilionoideae</taxon>
        <taxon>50 kb inversion clade</taxon>
        <taxon>NPAAA clade</taxon>
        <taxon>Hologalegina</taxon>
        <taxon>IRL clade</taxon>
        <taxon>Trifolieae</taxon>
        <taxon>Medicago</taxon>
    </lineage>
</organism>
<feature type="chain" id="PRO_5003679730" description="Transmembrane protein" evidence="2">
    <location>
        <begin position="17"/>
        <end position="80"/>
    </location>
</feature>
<sequence length="80" mass="9346">MIFVFLPLLGLRTVTLERHQGCWIKFDKGTCGFILCYLWIFCRSRSRSRSPLPLRNKSPKKRSASRSPSRSRSRSKSLSR</sequence>
<accession>I3SSC6</accession>